<evidence type="ECO:0000256" key="1">
    <source>
        <dbReference type="SAM" id="MobiDB-lite"/>
    </source>
</evidence>
<dbReference type="Pfam" id="PF00561">
    <property type="entry name" value="Abhydrolase_1"/>
    <property type="match status" value="1"/>
</dbReference>
<evidence type="ECO:0000313" key="3">
    <source>
        <dbReference type="EMBL" id="NYJ35297.1"/>
    </source>
</evidence>
<feature type="region of interest" description="Disordered" evidence="1">
    <location>
        <begin position="161"/>
        <end position="180"/>
    </location>
</feature>
<reference evidence="3 4" key="1">
    <citation type="submission" date="2020-07" db="EMBL/GenBank/DDBJ databases">
        <title>Sequencing the genomes of 1000 actinobacteria strains.</title>
        <authorList>
            <person name="Klenk H.-P."/>
        </authorList>
    </citation>
    <scope>NUCLEOTIDE SEQUENCE [LARGE SCALE GENOMIC DNA]</scope>
    <source>
        <strain evidence="3 4">DSM 44442</strain>
    </source>
</reference>
<dbReference type="InterPro" id="IPR029058">
    <property type="entry name" value="AB_hydrolase_fold"/>
</dbReference>
<evidence type="ECO:0000259" key="2">
    <source>
        <dbReference type="Pfam" id="PF00561"/>
    </source>
</evidence>
<gene>
    <name evidence="3" type="ORF">HNR10_003178</name>
</gene>
<evidence type="ECO:0000313" key="4">
    <source>
        <dbReference type="Proteomes" id="UP000572051"/>
    </source>
</evidence>
<dbReference type="PANTHER" id="PTHR43798">
    <property type="entry name" value="MONOACYLGLYCEROL LIPASE"/>
    <property type="match status" value="1"/>
</dbReference>
<dbReference type="PANTHER" id="PTHR43798:SF33">
    <property type="entry name" value="HYDROLASE, PUTATIVE (AFU_ORTHOLOGUE AFUA_2G14860)-RELATED"/>
    <property type="match status" value="1"/>
</dbReference>
<protein>
    <submittedName>
        <fullName evidence="3">Pimeloyl-ACP methyl ester carboxylesterase</fullName>
    </submittedName>
</protein>
<dbReference type="Gene3D" id="3.40.50.1820">
    <property type="entry name" value="alpha/beta hydrolase"/>
    <property type="match status" value="1"/>
</dbReference>
<keyword evidence="4" id="KW-1185">Reference proteome</keyword>
<organism evidence="3 4">
    <name type="scientific">Nocardiopsis aegyptia</name>
    <dbReference type="NCBI Taxonomy" id="220378"/>
    <lineage>
        <taxon>Bacteria</taxon>
        <taxon>Bacillati</taxon>
        <taxon>Actinomycetota</taxon>
        <taxon>Actinomycetes</taxon>
        <taxon>Streptosporangiales</taxon>
        <taxon>Nocardiopsidaceae</taxon>
        <taxon>Nocardiopsis</taxon>
    </lineage>
</organism>
<name>A0A7Z0JB01_9ACTN</name>
<dbReference type="AlphaFoldDB" id="A0A7Z0JB01"/>
<dbReference type="PRINTS" id="PR00111">
    <property type="entry name" value="ABHYDROLASE"/>
</dbReference>
<dbReference type="GO" id="GO:0016020">
    <property type="term" value="C:membrane"/>
    <property type="evidence" value="ECO:0007669"/>
    <property type="project" value="TreeGrafter"/>
</dbReference>
<dbReference type="InterPro" id="IPR050266">
    <property type="entry name" value="AB_hydrolase_sf"/>
</dbReference>
<dbReference type="SUPFAM" id="SSF53474">
    <property type="entry name" value="alpha/beta-Hydrolases"/>
    <property type="match status" value="1"/>
</dbReference>
<dbReference type="RefSeq" id="WP_179824380.1">
    <property type="nucleotide sequence ID" value="NZ_JACCFS010000001.1"/>
</dbReference>
<dbReference type="EMBL" id="JACCFS010000001">
    <property type="protein sequence ID" value="NYJ35297.1"/>
    <property type="molecule type" value="Genomic_DNA"/>
</dbReference>
<dbReference type="InterPro" id="IPR000073">
    <property type="entry name" value="AB_hydrolase_1"/>
</dbReference>
<comment type="caution">
    <text evidence="3">The sequence shown here is derived from an EMBL/GenBank/DDBJ whole genome shotgun (WGS) entry which is preliminary data.</text>
</comment>
<dbReference type="Proteomes" id="UP000572051">
    <property type="component" value="Unassembled WGS sequence"/>
</dbReference>
<accession>A0A7Z0JB01</accession>
<dbReference type="GO" id="GO:0003824">
    <property type="term" value="F:catalytic activity"/>
    <property type="evidence" value="ECO:0007669"/>
    <property type="project" value="UniProtKB-ARBA"/>
</dbReference>
<sequence length="338" mass="35776">MATTSTTSTPAWRDGDEYTVPVPGGDLAVTRWDAPADPPSPTPVLAVHGITANGHAFARLAAELAARGGPPLIAPDLRGRGRSPLPGPHGLGAHADDLVAVLDAAGIERTVLVGHSMGAFVSCLTAVRHPDRVAGLLLVDGGHGLPLPPATHRRPAVRSARGRATALNGEPSAPASSRDTDIDAVLGPAMARLRMTFEGPDDYRGFWQRHPAFTGRWNTWVDHYVLRDLVGTPPHTRSACDEEAVRVDGAQVLADPEVLGAVHRLPCPARLLWTARGLMDESPGLYTPERLAGLPDDLVTVELPDDNHYSPLFSSTAALLAEQVHALAEQTVQVQGEL</sequence>
<feature type="domain" description="AB hydrolase-1" evidence="2">
    <location>
        <begin position="43"/>
        <end position="177"/>
    </location>
</feature>
<proteinExistence type="predicted"/>